<keyword evidence="1" id="KW-0812">Transmembrane</keyword>
<dbReference type="RefSeq" id="YP_010656334.1">
    <property type="nucleotide sequence ID" value="NC_070837.1"/>
</dbReference>
<feature type="transmembrane region" description="Helical" evidence="1">
    <location>
        <begin position="15"/>
        <end position="38"/>
    </location>
</feature>
<evidence type="ECO:0000256" key="1">
    <source>
        <dbReference type="SAM" id="Phobius"/>
    </source>
</evidence>
<sequence length="79" mass="8813">MTAERVSRRKAHRSMLAAIIFYALTIGLGLGGAVLGAYGRTFPALILGQIAFVTAILCFMAFRSSRRWTADAERRWYES</sequence>
<proteinExistence type="predicted"/>
<keyword evidence="3" id="KW-1185">Reference proteome</keyword>
<dbReference type="Proteomes" id="UP000280317">
    <property type="component" value="Segment"/>
</dbReference>
<dbReference type="GeneID" id="77932213"/>
<reference evidence="2 3" key="1">
    <citation type="submission" date="2018-09" db="EMBL/GenBank/DDBJ databases">
        <authorList>
            <person name="Ulbrich M.C."/>
            <person name="Stoner T.H."/>
            <person name="Garlena R.A."/>
            <person name="Russell D.A."/>
            <person name="Pope W.H."/>
            <person name="Jacobs-Sera D."/>
            <person name="Hatfull G.F."/>
        </authorList>
    </citation>
    <scope>NUCLEOTIDE SEQUENCE [LARGE SCALE GENOMIC DNA]</scope>
</reference>
<dbReference type="SUPFAM" id="SSF103473">
    <property type="entry name" value="MFS general substrate transporter"/>
    <property type="match status" value="1"/>
</dbReference>
<evidence type="ECO:0000313" key="2">
    <source>
        <dbReference type="EMBL" id="AYN57900.1"/>
    </source>
</evidence>
<dbReference type="EMBL" id="MH834612">
    <property type="protein sequence ID" value="AYN57900.1"/>
    <property type="molecule type" value="Genomic_DNA"/>
</dbReference>
<feature type="transmembrane region" description="Helical" evidence="1">
    <location>
        <begin position="44"/>
        <end position="62"/>
    </location>
</feature>
<accession>A0A3G2KG19</accession>
<keyword evidence="1" id="KW-1133">Transmembrane helix</keyword>
<protein>
    <submittedName>
        <fullName evidence="2">Uncharacterized protein</fullName>
    </submittedName>
</protein>
<dbReference type="InterPro" id="IPR036259">
    <property type="entry name" value="MFS_trans_sf"/>
</dbReference>
<organism evidence="2 3">
    <name type="scientific">Arthrobacter phage Faja</name>
    <dbReference type="NCBI Taxonomy" id="2419957"/>
    <lineage>
        <taxon>Viruses</taxon>
        <taxon>Duplodnaviria</taxon>
        <taxon>Heunggongvirae</taxon>
        <taxon>Uroviricota</taxon>
        <taxon>Caudoviricetes</taxon>
        <taxon>Fajavirus</taxon>
        <taxon>Fajavirus faja</taxon>
    </lineage>
</organism>
<evidence type="ECO:0000313" key="3">
    <source>
        <dbReference type="Proteomes" id="UP000280317"/>
    </source>
</evidence>
<keyword evidence="1" id="KW-0472">Membrane</keyword>
<name>A0A3G2KG19_9CAUD</name>
<gene>
    <name evidence="2" type="primary">48</name>
    <name evidence="2" type="ORF">PBI_FAJA_48</name>
</gene>
<dbReference type="KEGG" id="vg:77932213"/>